<keyword evidence="7" id="KW-0206">Cytoskeleton</keyword>
<dbReference type="GeneTree" id="ENSGT00940000159479"/>
<dbReference type="GO" id="GO:0005912">
    <property type="term" value="C:adherens junction"/>
    <property type="evidence" value="ECO:0007669"/>
    <property type="project" value="TreeGrafter"/>
</dbReference>
<proteinExistence type="inferred from homology"/>
<evidence type="ECO:0000256" key="2">
    <source>
        <dbReference type="ARBA" id="ARBA00006469"/>
    </source>
</evidence>
<dbReference type="PANTHER" id="PTHR15012:SF35">
    <property type="entry name" value="PROTEIN SHROOM4"/>
    <property type="match status" value="1"/>
</dbReference>
<dbReference type="Proteomes" id="UP000261540">
    <property type="component" value="Unplaced"/>
</dbReference>
<dbReference type="CDD" id="cd06750">
    <property type="entry name" value="PDZ_shroom2_3_4-like"/>
    <property type="match status" value="1"/>
</dbReference>
<evidence type="ECO:0000256" key="7">
    <source>
        <dbReference type="ARBA" id="ARBA00023212"/>
    </source>
</evidence>
<dbReference type="PANTHER" id="PTHR15012">
    <property type="entry name" value="APICAL PROTEIN/SHROOM-RELATED"/>
    <property type="match status" value="1"/>
</dbReference>
<evidence type="ECO:0000256" key="1">
    <source>
        <dbReference type="ARBA" id="ARBA00004245"/>
    </source>
</evidence>
<dbReference type="Pfam" id="PF00595">
    <property type="entry name" value="PDZ"/>
    <property type="match status" value="1"/>
</dbReference>
<dbReference type="AlphaFoldDB" id="A0A3B3Q8M7"/>
<dbReference type="Gene3D" id="2.30.42.10">
    <property type="match status" value="1"/>
</dbReference>
<keyword evidence="3" id="KW-0217">Developmental protein</keyword>
<dbReference type="GO" id="GO:0030864">
    <property type="term" value="C:cortical actin cytoskeleton"/>
    <property type="evidence" value="ECO:0007669"/>
    <property type="project" value="TreeGrafter"/>
</dbReference>
<dbReference type="SUPFAM" id="SSF50156">
    <property type="entry name" value="PDZ domain-like"/>
    <property type="match status" value="1"/>
</dbReference>
<name>A0A3B3Q8M7_9TELE</name>
<dbReference type="GO" id="GO:0043296">
    <property type="term" value="C:apical junction complex"/>
    <property type="evidence" value="ECO:0007669"/>
    <property type="project" value="TreeGrafter"/>
</dbReference>
<dbReference type="STRING" id="1676925.ENSPKIP00000002169"/>
<protein>
    <submittedName>
        <fullName evidence="9">Shroom family member 4</fullName>
    </submittedName>
</protein>
<keyword evidence="4" id="KW-0963">Cytoplasm</keyword>
<sequence length="109" mass="12362">MDSRDHLRTRVSRPEQRMETVEQLVSFHHIQVQLHGGAPWGFTLKGGLEHGEPLIITKIEEGGKAAQCRKLRVGDELVNICGSELYGSRQEALVLIKGSYRTLRMVVRR</sequence>
<comment type="subcellular location">
    <subcellularLocation>
        <location evidence="1">Cytoplasm</location>
        <location evidence="1">Cytoskeleton</location>
    </subcellularLocation>
</comment>
<accession>A0A3B3Q8M7</accession>
<reference evidence="9" key="2">
    <citation type="submission" date="2025-09" db="UniProtKB">
        <authorList>
            <consortium name="Ensembl"/>
        </authorList>
    </citation>
    <scope>IDENTIFICATION</scope>
</reference>
<dbReference type="InterPro" id="IPR001478">
    <property type="entry name" value="PDZ"/>
</dbReference>
<evidence type="ECO:0000256" key="4">
    <source>
        <dbReference type="ARBA" id="ARBA00022490"/>
    </source>
</evidence>
<evidence type="ECO:0000313" key="10">
    <source>
        <dbReference type="Proteomes" id="UP000261540"/>
    </source>
</evidence>
<evidence type="ECO:0000313" key="9">
    <source>
        <dbReference type="Ensembl" id="ENSPKIP00000002169.1"/>
    </source>
</evidence>
<dbReference type="FunFam" id="2.30.42.10:FF:000100">
    <property type="entry name" value="Shroom family member 2"/>
    <property type="match status" value="1"/>
</dbReference>
<keyword evidence="5" id="KW-0597">Phosphoprotein</keyword>
<keyword evidence="10" id="KW-1185">Reference proteome</keyword>
<dbReference type="GO" id="GO:0007015">
    <property type="term" value="P:actin filament organization"/>
    <property type="evidence" value="ECO:0007669"/>
    <property type="project" value="TreeGrafter"/>
</dbReference>
<evidence type="ECO:0000256" key="3">
    <source>
        <dbReference type="ARBA" id="ARBA00022473"/>
    </source>
</evidence>
<evidence type="ECO:0000256" key="6">
    <source>
        <dbReference type="ARBA" id="ARBA00023203"/>
    </source>
</evidence>
<comment type="similarity">
    <text evidence="2">Belongs to the shroom family.</text>
</comment>
<keyword evidence="6" id="KW-0009">Actin-binding</keyword>
<dbReference type="InterPro" id="IPR027685">
    <property type="entry name" value="Shroom_fam"/>
</dbReference>
<organism evidence="9 10">
    <name type="scientific">Paramormyrops kingsleyae</name>
    <dbReference type="NCBI Taxonomy" id="1676925"/>
    <lineage>
        <taxon>Eukaryota</taxon>
        <taxon>Metazoa</taxon>
        <taxon>Chordata</taxon>
        <taxon>Craniata</taxon>
        <taxon>Vertebrata</taxon>
        <taxon>Euteleostomi</taxon>
        <taxon>Actinopterygii</taxon>
        <taxon>Neopterygii</taxon>
        <taxon>Teleostei</taxon>
        <taxon>Osteoglossocephala</taxon>
        <taxon>Osteoglossomorpha</taxon>
        <taxon>Osteoglossiformes</taxon>
        <taxon>Mormyridae</taxon>
        <taxon>Paramormyrops</taxon>
    </lineage>
</organism>
<feature type="domain" description="PDZ" evidence="8">
    <location>
        <begin position="29"/>
        <end position="109"/>
    </location>
</feature>
<reference evidence="9" key="1">
    <citation type="submission" date="2025-08" db="UniProtKB">
        <authorList>
            <consortium name="Ensembl"/>
        </authorList>
    </citation>
    <scope>IDENTIFICATION</scope>
</reference>
<dbReference type="InterPro" id="IPR036034">
    <property type="entry name" value="PDZ_sf"/>
</dbReference>
<dbReference type="PROSITE" id="PS50106">
    <property type="entry name" value="PDZ"/>
    <property type="match status" value="1"/>
</dbReference>
<evidence type="ECO:0000256" key="5">
    <source>
        <dbReference type="ARBA" id="ARBA00022553"/>
    </source>
</evidence>
<dbReference type="Ensembl" id="ENSPKIT00000026109.1">
    <property type="protein sequence ID" value="ENSPKIP00000002169.1"/>
    <property type="gene ID" value="ENSPKIG00000020173.1"/>
</dbReference>
<evidence type="ECO:0000259" key="8">
    <source>
        <dbReference type="PROSITE" id="PS50106"/>
    </source>
</evidence>
<dbReference type="GO" id="GO:0016324">
    <property type="term" value="C:apical plasma membrane"/>
    <property type="evidence" value="ECO:0007669"/>
    <property type="project" value="TreeGrafter"/>
</dbReference>
<dbReference type="SMART" id="SM00228">
    <property type="entry name" value="PDZ"/>
    <property type="match status" value="1"/>
</dbReference>
<dbReference type="GO" id="GO:0051015">
    <property type="term" value="F:actin filament binding"/>
    <property type="evidence" value="ECO:0007669"/>
    <property type="project" value="InterPro"/>
</dbReference>